<sequence length="61" mass="6384">MINLSGTEQEQKDEGTTTTATTATSKEGTKGEGDEDGHPLGDTVTVDSSKMKLVVSQTLIN</sequence>
<proteinExistence type="predicted"/>
<comment type="caution">
    <text evidence="2">The sequence shown here is derived from an EMBL/GenBank/DDBJ whole genome shotgun (WGS) entry which is preliminary data.</text>
</comment>
<name>A0AAN8PIV9_POLSC</name>
<organism evidence="2 3">
    <name type="scientific">Polyplax serrata</name>
    <name type="common">Common mouse louse</name>
    <dbReference type="NCBI Taxonomy" id="468196"/>
    <lineage>
        <taxon>Eukaryota</taxon>
        <taxon>Metazoa</taxon>
        <taxon>Ecdysozoa</taxon>
        <taxon>Arthropoda</taxon>
        <taxon>Hexapoda</taxon>
        <taxon>Insecta</taxon>
        <taxon>Pterygota</taxon>
        <taxon>Neoptera</taxon>
        <taxon>Paraneoptera</taxon>
        <taxon>Psocodea</taxon>
        <taxon>Troctomorpha</taxon>
        <taxon>Phthiraptera</taxon>
        <taxon>Anoplura</taxon>
        <taxon>Polyplacidae</taxon>
        <taxon>Polyplax</taxon>
    </lineage>
</organism>
<evidence type="ECO:0000313" key="3">
    <source>
        <dbReference type="Proteomes" id="UP001372834"/>
    </source>
</evidence>
<evidence type="ECO:0000313" key="2">
    <source>
        <dbReference type="EMBL" id="KAK6634344.1"/>
    </source>
</evidence>
<dbReference type="EMBL" id="JAWJWE010000005">
    <property type="protein sequence ID" value="KAK6634344.1"/>
    <property type="molecule type" value="Genomic_DNA"/>
</dbReference>
<accession>A0AAN8PIV9</accession>
<feature type="compositionally biased region" description="Low complexity" evidence="1">
    <location>
        <begin position="16"/>
        <end position="26"/>
    </location>
</feature>
<feature type="region of interest" description="Disordered" evidence="1">
    <location>
        <begin position="1"/>
        <end position="49"/>
    </location>
</feature>
<reference evidence="2 3" key="1">
    <citation type="submission" date="2023-10" db="EMBL/GenBank/DDBJ databases">
        <title>Genomes of two closely related lineages of the louse Polyplax serrata with different host specificities.</title>
        <authorList>
            <person name="Martinu J."/>
            <person name="Tarabai H."/>
            <person name="Stefka J."/>
            <person name="Hypsa V."/>
        </authorList>
    </citation>
    <scope>NUCLEOTIDE SEQUENCE [LARGE SCALE GENOMIC DNA]</scope>
    <source>
        <strain evidence="2">HR10_N</strain>
    </source>
</reference>
<gene>
    <name evidence="2" type="ORF">RUM43_011744</name>
</gene>
<dbReference type="Proteomes" id="UP001372834">
    <property type="component" value="Unassembled WGS sequence"/>
</dbReference>
<protein>
    <submittedName>
        <fullName evidence="2">Uncharacterized protein</fullName>
    </submittedName>
</protein>
<dbReference type="AlphaFoldDB" id="A0AAN8PIV9"/>
<evidence type="ECO:0000256" key="1">
    <source>
        <dbReference type="SAM" id="MobiDB-lite"/>
    </source>
</evidence>
<feature type="compositionally biased region" description="Basic and acidic residues" evidence="1">
    <location>
        <begin position="27"/>
        <end position="39"/>
    </location>
</feature>